<keyword evidence="4" id="KW-1185">Reference proteome</keyword>
<dbReference type="AlphaFoldDB" id="A0AAV1HMD4"/>
<evidence type="ECO:0000256" key="1">
    <source>
        <dbReference type="SAM" id="Coils"/>
    </source>
</evidence>
<accession>A0AAV1HMD4</accession>
<protein>
    <submittedName>
        <fullName evidence="3">Uncharacterized protein LOC117532417</fullName>
    </submittedName>
</protein>
<dbReference type="GO" id="GO:0003676">
    <property type="term" value="F:nucleic acid binding"/>
    <property type="evidence" value="ECO:0007669"/>
    <property type="project" value="InterPro"/>
</dbReference>
<dbReference type="InterPro" id="IPR001878">
    <property type="entry name" value="Znf_CCHC"/>
</dbReference>
<gene>
    <name evidence="3" type="ORF">XNOV1_A011245</name>
</gene>
<dbReference type="PANTHER" id="PTHR46888">
    <property type="entry name" value="ZINC KNUCKLE DOMAINCONTAINING PROTEIN-RELATED"/>
    <property type="match status" value="1"/>
</dbReference>
<dbReference type="Proteomes" id="UP001178508">
    <property type="component" value="Chromosome 24"/>
</dbReference>
<name>A0AAV1HMD4_XYRNO</name>
<sequence>MAEIDDFITAPSQELLHSFTKEQLLIIAEHFSVVIVGDKRFKENIKAAIKSKLVEEGLMPGDKEESLSPTALQFLAPGLTFEQQKEILILQMEHEKIKQEHEKMTQELEMKKQLELARIHQESERAKVDLERQRLTLVRDGRLSGEDQDRQGASSSAHRFDVNNLRLLPQFNERDPDTFFLMFERVATARNWPDVDRALMLQCVLSGKAQEAYSSLSLEDSSSYSKIKSAVLKAYELVPEAYRQRFRSWEKKNGQTYVEFVRDLSTHFKRWLSALDVSTFDNLCDLMILEQLKNCLPERIAKYITEQKVTTAAAAAVSADEYALLHRNNFRERSAGRDVFGGRGNYSDNVSAEMQRSKKVLLKSDFKTYGNADSGNLCNYCHEKGHWKADCPVLKAKTRGMRAKPAAFAAPVQSCSVSEVGTVFAGLRPRHQTY</sequence>
<dbReference type="PANTHER" id="PTHR46888:SF13">
    <property type="entry name" value="RIBONUCLEASE H"/>
    <property type="match status" value="1"/>
</dbReference>
<dbReference type="SUPFAM" id="SSF57756">
    <property type="entry name" value="Retrovirus zinc finger-like domains"/>
    <property type="match status" value="1"/>
</dbReference>
<reference evidence="3" key="1">
    <citation type="submission" date="2023-08" db="EMBL/GenBank/DDBJ databases">
        <authorList>
            <person name="Alioto T."/>
            <person name="Alioto T."/>
            <person name="Gomez Garrido J."/>
        </authorList>
    </citation>
    <scope>NUCLEOTIDE SEQUENCE</scope>
</reference>
<dbReference type="Pfam" id="PF02023">
    <property type="entry name" value="SCAN"/>
    <property type="match status" value="1"/>
</dbReference>
<dbReference type="EMBL" id="OY660887">
    <property type="protein sequence ID" value="CAJ1087102.1"/>
    <property type="molecule type" value="Genomic_DNA"/>
</dbReference>
<evidence type="ECO:0000313" key="4">
    <source>
        <dbReference type="Proteomes" id="UP001178508"/>
    </source>
</evidence>
<dbReference type="Gene3D" id="4.10.60.10">
    <property type="entry name" value="Zinc finger, CCHC-type"/>
    <property type="match status" value="1"/>
</dbReference>
<evidence type="ECO:0000259" key="2">
    <source>
        <dbReference type="SMART" id="SM00343"/>
    </source>
</evidence>
<feature type="domain" description="CCHC-type" evidence="2">
    <location>
        <begin position="377"/>
        <end position="393"/>
    </location>
</feature>
<evidence type="ECO:0000313" key="3">
    <source>
        <dbReference type="EMBL" id="CAJ1087102.1"/>
    </source>
</evidence>
<dbReference type="SMART" id="SM00343">
    <property type="entry name" value="ZnF_C2HC"/>
    <property type="match status" value="1"/>
</dbReference>
<dbReference type="SUPFAM" id="SSF47353">
    <property type="entry name" value="Retrovirus capsid dimerization domain-like"/>
    <property type="match status" value="1"/>
</dbReference>
<proteinExistence type="predicted"/>
<dbReference type="InterPro" id="IPR036875">
    <property type="entry name" value="Znf_CCHC_sf"/>
</dbReference>
<dbReference type="InterPro" id="IPR003309">
    <property type="entry name" value="SCAN_dom"/>
</dbReference>
<feature type="coiled-coil region" evidence="1">
    <location>
        <begin position="87"/>
        <end position="114"/>
    </location>
</feature>
<organism evidence="3 4">
    <name type="scientific">Xyrichtys novacula</name>
    <name type="common">Pearly razorfish</name>
    <name type="synonym">Hemipteronotus novacula</name>
    <dbReference type="NCBI Taxonomy" id="13765"/>
    <lineage>
        <taxon>Eukaryota</taxon>
        <taxon>Metazoa</taxon>
        <taxon>Chordata</taxon>
        <taxon>Craniata</taxon>
        <taxon>Vertebrata</taxon>
        <taxon>Euteleostomi</taxon>
        <taxon>Actinopterygii</taxon>
        <taxon>Neopterygii</taxon>
        <taxon>Teleostei</taxon>
        <taxon>Neoteleostei</taxon>
        <taxon>Acanthomorphata</taxon>
        <taxon>Eupercaria</taxon>
        <taxon>Labriformes</taxon>
        <taxon>Labridae</taxon>
        <taxon>Xyrichtys</taxon>
    </lineage>
</organism>
<dbReference type="Gene3D" id="1.10.4020.10">
    <property type="entry name" value="DNA breaking-rejoining enzymes"/>
    <property type="match status" value="1"/>
</dbReference>
<keyword evidence="1" id="KW-0175">Coiled coil</keyword>
<dbReference type="InterPro" id="IPR038269">
    <property type="entry name" value="SCAN_sf"/>
</dbReference>
<dbReference type="GO" id="GO:0008270">
    <property type="term" value="F:zinc ion binding"/>
    <property type="evidence" value="ECO:0007669"/>
    <property type="project" value="InterPro"/>
</dbReference>